<sequence length="232" mass="25608">ITSLGNSSSLVSVNEILSLVERTAMDEGECQHLIDALLNKQEDGGKASWVQNTGSASSLQSIQKHLSERESELSESRSSVKSLSDKLGQLRIELNASNLLSNNSSRLLEDMRSKHEKEKAALAQDYESRAKEVSGLQSKLNAQLSLTQELEAKLKSSSDLESLTTTNQTLNAQVEALRAKETQMEETLAARESKEAEVLKAHEEEVKRLQERMDDLKQVNDGEAGALRIKTE</sequence>
<dbReference type="OrthoDB" id="6368199at2759"/>
<keyword evidence="1" id="KW-0175">Coiled coil</keyword>
<evidence type="ECO:0008006" key="4">
    <source>
        <dbReference type="Google" id="ProtNLM"/>
    </source>
</evidence>
<feature type="non-terminal residue" evidence="2">
    <location>
        <position position="232"/>
    </location>
</feature>
<name>A0A7T8H019_CALRO</name>
<keyword evidence="3" id="KW-1185">Reference proteome</keyword>
<evidence type="ECO:0000256" key="1">
    <source>
        <dbReference type="SAM" id="Coils"/>
    </source>
</evidence>
<proteinExistence type="predicted"/>
<feature type="coiled-coil region" evidence="1">
    <location>
        <begin position="160"/>
        <end position="219"/>
    </location>
</feature>
<organism evidence="2 3">
    <name type="scientific">Caligus rogercresseyi</name>
    <name type="common">Sea louse</name>
    <dbReference type="NCBI Taxonomy" id="217165"/>
    <lineage>
        <taxon>Eukaryota</taxon>
        <taxon>Metazoa</taxon>
        <taxon>Ecdysozoa</taxon>
        <taxon>Arthropoda</taxon>
        <taxon>Crustacea</taxon>
        <taxon>Multicrustacea</taxon>
        <taxon>Hexanauplia</taxon>
        <taxon>Copepoda</taxon>
        <taxon>Siphonostomatoida</taxon>
        <taxon>Caligidae</taxon>
        <taxon>Caligus</taxon>
    </lineage>
</organism>
<dbReference type="EMBL" id="CP045899">
    <property type="protein sequence ID" value="QQP41023.1"/>
    <property type="molecule type" value="Genomic_DNA"/>
</dbReference>
<evidence type="ECO:0000313" key="3">
    <source>
        <dbReference type="Proteomes" id="UP000595437"/>
    </source>
</evidence>
<dbReference type="Proteomes" id="UP000595437">
    <property type="component" value="Chromosome 10"/>
</dbReference>
<reference evidence="3" key="1">
    <citation type="submission" date="2021-01" db="EMBL/GenBank/DDBJ databases">
        <title>Caligus Genome Assembly.</title>
        <authorList>
            <person name="Gallardo-Escarate C."/>
        </authorList>
    </citation>
    <scope>NUCLEOTIDE SEQUENCE [LARGE SCALE GENOMIC DNA]</scope>
</reference>
<gene>
    <name evidence="2" type="ORF">FKW44_015269</name>
</gene>
<protein>
    <recommendedName>
        <fullName evidence="4">Thyroid receptor-interacting protein 11</fullName>
    </recommendedName>
</protein>
<evidence type="ECO:0000313" key="2">
    <source>
        <dbReference type="EMBL" id="QQP41023.1"/>
    </source>
</evidence>
<dbReference type="AlphaFoldDB" id="A0A7T8H019"/>
<feature type="non-terminal residue" evidence="2">
    <location>
        <position position="1"/>
    </location>
</feature>
<accession>A0A7T8H019</accession>